<keyword evidence="3" id="KW-1185">Reference proteome</keyword>
<dbReference type="EMBL" id="MTYJ01000437">
    <property type="protein sequence ID" value="OWA54656.1"/>
    <property type="molecule type" value="Genomic_DNA"/>
</dbReference>
<sequence length="150" mass="16820">MIPLFLADNTDPAEDVTAVLLGDNGESENFEYNIHEEKDILEHHGLECTPSPEPIERASSPQRFQTLSAAKQLQATKISPSKDKKKDTVTKKQTSLSDTFVALGRENAEAQKTRLTLESEGQKARLALGERKLELQKKKHWQRARIGGLR</sequence>
<evidence type="ECO:0000256" key="1">
    <source>
        <dbReference type="SAM" id="MobiDB-lite"/>
    </source>
</evidence>
<reference evidence="3" key="1">
    <citation type="submission" date="2017-01" db="EMBL/GenBank/DDBJ databases">
        <title>Comparative genomics of anhydrobiosis in the tardigrade Hypsibius dujardini.</title>
        <authorList>
            <person name="Yoshida Y."/>
            <person name="Koutsovoulos G."/>
            <person name="Laetsch D."/>
            <person name="Stevens L."/>
            <person name="Kumar S."/>
            <person name="Horikawa D."/>
            <person name="Ishino K."/>
            <person name="Komine S."/>
            <person name="Tomita M."/>
            <person name="Blaxter M."/>
            <person name="Arakawa K."/>
        </authorList>
    </citation>
    <scope>NUCLEOTIDE SEQUENCE [LARGE SCALE GENOMIC DNA]</scope>
    <source>
        <strain evidence="3">Z151</strain>
    </source>
</reference>
<feature type="compositionally biased region" description="Basic and acidic residues" evidence="1">
    <location>
        <begin position="80"/>
        <end position="90"/>
    </location>
</feature>
<accession>A0A9X6NQ23</accession>
<dbReference type="Proteomes" id="UP000192578">
    <property type="component" value="Unassembled WGS sequence"/>
</dbReference>
<protein>
    <submittedName>
        <fullName evidence="2">Uncharacterized protein</fullName>
    </submittedName>
</protein>
<feature type="compositionally biased region" description="Polar residues" evidence="1">
    <location>
        <begin position="59"/>
        <end position="79"/>
    </location>
</feature>
<name>A0A9X6NQ23_HYPEX</name>
<evidence type="ECO:0000313" key="3">
    <source>
        <dbReference type="Proteomes" id="UP000192578"/>
    </source>
</evidence>
<feature type="region of interest" description="Disordered" evidence="1">
    <location>
        <begin position="45"/>
        <end position="93"/>
    </location>
</feature>
<dbReference type="AlphaFoldDB" id="A0A9X6NQ23"/>
<proteinExistence type="predicted"/>
<gene>
    <name evidence="2" type="ORF">BV898_19055</name>
</gene>
<organism evidence="2 3">
    <name type="scientific">Hypsibius exemplaris</name>
    <name type="common">Freshwater tardigrade</name>
    <dbReference type="NCBI Taxonomy" id="2072580"/>
    <lineage>
        <taxon>Eukaryota</taxon>
        <taxon>Metazoa</taxon>
        <taxon>Ecdysozoa</taxon>
        <taxon>Tardigrada</taxon>
        <taxon>Eutardigrada</taxon>
        <taxon>Parachela</taxon>
        <taxon>Hypsibioidea</taxon>
        <taxon>Hypsibiidae</taxon>
        <taxon>Hypsibius</taxon>
    </lineage>
</organism>
<comment type="caution">
    <text evidence="2">The sequence shown here is derived from an EMBL/GenBank/DDBJ whole genome shotgun (WGS) entry which is preliminary data.</text>
</comment>
<evidence type="ECO:0000313" key="2">
    <source>
        <dbReference type="EMBL" id="OWA54656.1"/>
    </source>
</evidence>